<feature type="region of interest" description="Disordered" evidence="1">
    <location>
        <begin position="117"/>
        <end position="172"/>
    </location>
</feature>
<evidence type="ECO:0000256" key="1">
    <source>
        <dbReference type="SAM" id="MobiDB-lite"/>
    </source>
</evidence>
<proteinExistence type="predicted"/>
<keyword evidence="3" id="KW-1185">Reference proteome</keyword>
<feature type="compositionally biased region" description="Low complexity" evidence="1">
    <location>
        <begin position="1"/>
        <end position="25"/>
    </location>
</feature>
<protein>
    <submittedName>
        <fullName evidence="2">Uncharacterized protein</fullName>
    </submittedName>
</protein>
<evidence type="ECO:0000313" key="3">
    <source>
        <dbReference type="Proteomes" id="UP001189429"/>
    </source>
</evidence>
<feature type="region of interest" description="Disordered" evidence="1">
    <location>
        <begin position="1"/>
        <end position="70"/>
    </location>
</feature>
<accession>A0ABN9QLS9</accession>
<name>A0ABN9QLS9_9DINO</name>
<dbReference type="Proteomes" id="UP001189429">
    <property type="component" value="Unassembled WGS sequence"/>
</dbReference>
<reference evidence="2" key="1">
    <citation type="submission" date="2023-10" db="EMBL/GenBank/DDBJ databases">
        <authorList>
            <person name="Chen Y."/>
            <person name="Shah S."/>
            <person name="Dougan E. K."/>
            <person name="Thang M."/>
            <person name="Chan C."/>
        </authorList>
    </citation>
    <scope>NUCLEOTIDE SEQUENCE [LARGE SCALE GENOMIC DNA]</scope>
</reference>
<sequence>MKSQSPAGGARAAQARRGAHPAARPAARERGGPPPGGAPALGRRHVTPRSQVGRVPLQGDCRPHALSRPQAEHDRGLFCTALFHPKRGSTPGETHSCPTCDAEAPQVCHSPAAPCGAQASWGPAPATRSGASDSTEHSRGGGAGGRRRIGTEMEEEDMELGRQLQKKTGPQAAKLTGIFSTGHADMWMSSSTTCAPAPGGAVL</sequence>
<dbReference type="EMBL" id="CAUYUJ010003227">
    <property type="protein sequence ID" value="CAK0804423.1"/>
    <property type="molecule type" value="Genomic_DNA"/>
</dbReference>
<gene>
    <name evidence="2" type="ORF">PCOR1329_LOCUS11235</name>
</gene>
<comment type="caution">
    <text evidence="2">The sequence shown here is derived from an EMBL/GenBank/DDBJ whole genome shotgun (WGS) entry which is preliminary data.</text>
</comment>
<evidence type="ECO:0000313" key="2">
    <source>
        <dbReference type="EMBL" id="CAK0804423.1"/>
    </source>
</evidence>
<organism evidence="2 3">
    <name type="scientific">Prorocentrum cordatum</name>
    <dbReference type="NCBI Taxonomy" id="2364126"/>
    <lineage>
        <taxon>Eukaryota</taxon>
        <taxon>Sar</taxon>
        <taxon>Alveolata</taxon>
        <taxon>Dinophyceae</taxon>
        <taxon>Prorocentrales</taxon>
        <taxon>Prorocentraceae</taxon>
        <taxon>Prorocentrum</taxon>
    </lineage>
</organism>